<evidence type="ECO:0000256" key="1">
    <source>
        <dbReference type="SAM" id="MobiDB-lite"/>
    </source>
</evidence>
<proteinExistence type="predicted"/>
<comment type="caution">
    <text evidence="2">The sequence shown here is derived from an EMBL/GenBank/DDBJ whole genome shotgun (WGS) entry which is preliminary data.</text>
</comment>
<feature type="region of interest" description="Disordered" evidence="1">
    <location>
        <begin position="234"/>
        <end position="285"/>
    </location>
</feature>
<evidence type="ECO:0000313" key="3">
    <source>
        <dbReference type="Proteomes" id="UP000289738"/>
    </source>
</evidence>
<protein>
    <submittedName>
        <fullName evidence="2">Uncharacterized protein</fullName>
    </submittedName>
</protein>
<dbReference type="EMBL" id="SDMP01000008">
    <property type="protein sequence ID" value="RYR42475.1"/>
    <property type="molecule type" value="Genomic_DNA"/>
</dbReference>
<gene>
    <name evidence="2" type="ORF">Ahy_A08g038957</name>
</gene>
<feature type="compositionally biased region" description="Basic and acidic residues" evidence="1">
    <location>
        <begin position="234"/>
        <end position="250"/>
    </location>
</feature>
<dbReference type="Proteomes" id="UP000289738">
    <property type="component" value="Chromosome A08"/>
</dbReference>
<organism evidence="2 3">
    <name type="scientific">Arachis hypogaea</name>
    <name type="common">Peanut</name>
    <dbReference type="NCBI Taxonomy" id="3818"/>
    <lineage>
        <taxon>Eukaryota</taxon>
        <taxon>Viridiplantae</taxon>
        <taxon>Streptophyta</taxon>
        <taxon>Embryophyta</taxon>
        <taxon>Tracheophyta</taxon>
        <taxon>Spermatophyta</taxon>
        <taxon>Magnoliopsida</taxon>
        <taxon>eudicotyledons</taxon>
        <taxon>Gunneridae</taxon>
        <taxon>Pentapetalae</taxon>
        <taxon>rosids</taxon>
        <taxon>fabids</taxon>
        <taxon>Fabales</taxon>
        <taxon>Fabaceae</taxon>
        <taxon>Papilionoideae</taxon>
        <taxon>50 kb inversion clade</taxon>
        <taxon>dalbergioids sensu lato</taxon>
        <taxon>Dalbergieae</taxon>
        <taxon>Pterocarpus clade</taxon>
        <taxon>Arachis</taxon>
    </lineage>
</organism>
<name>A0A445BUT2_ARAHY</name>
<keyword evidence="3" id="KW-1185">Reference proteome</keyword>
<evidence type="ECO:0000313" key="2">
    <source>
        <dbReference type="EMBL" id="RYR42475.1"/>
    </source>
</evidence>
<dbReference type="AlphaFoldDB" id="A0A445BUT2"/>
<accession>A0A445BUT2</accession>
<feature type="compositionally biased region" description="Basic and acidic residues" evidence="1">
    <location>
        <begin position="260"/>
        <end position="270"/>
    </location>
</feature>
<reference evidence="2 3" key="1">
    <citation type="submission" date="2019-01" db="EMBL/GenBank/DDBJ databases">
        <title>Sequencing of cultivated peanut Arachis hypogaea provides insights into genome evolution and oil improvement.</title>
        <authorList>
            <person name="Chen X."/>
        </authorList>
    </citation>
    <scope>NUCLEOTIDE SEQUENCE [LARGE SCALE GENOMIC DNA]</scope>
    <source>
        <strain evidence="3">cv. Fuhuasheng</strain>
        <tissue evidence="2">Leaves</tissue>
    </source>
</reference>
<sequence>MRGNAMEERKRRCSVAAETPPPLLGLVSVAVLPPSGFCAPAEELEGRKDGCIAAFVLCRSAAVNWSSPLSCCTTSKPLRRRSSLHCHCSTPSSYPLSPGVYDFDSDDELQWLIEIQKISIFNFAVYLLLFFSKSLIKQSRNRINVIRRKRNSAKKFLKQDTIDLLANHLQVHSIFCSSNALWIPCHNKEVMLHFYSANLMRDASLNDRVELRILGDVGAKILVINFDTPGVQFRERRRENESGGGRRDVPEEMSPEAQDLIDRLLTEDPNQRLGARGASEDNNED</sequence>